<evidence type="ECO:0000256" key="9">
    <source>
        <dbReference type="ARBA" id="ARBA00023136"/>
    </source>
</evidence>
<accession>A0A401RDU5</accession>
<keyword evidence="7" id="KW-1043">Host membrane</keyword>
<evidence type="ECO:0000256" key="7">
    <source>
        <dbReference type="ARBA" id="ARBA00022870"/>
    </source>
</evidence>
<keyword evidence="9 14" id="KW-0472">Membrane</keyword>
<evidence type="ECO:0000256" key="14">
    <source>
        <dbReference type="SAM" id="Phobius"/>
    </source>
</evidence>
<feature type="transmembrane region" description="Helical" evidence="14">
    <location>
        <begin position="182"/>
        <end position="211"/>
    </location>
</feature>
<keyword evidence="8 14" id="KW-1133">Transmembrane helix</keyword>
<dbReference type="AlphaFoldDB" id="A0A401RDU5"/>
<keyword evidence="6 14" id="KW-0812">Transmembrane</keyword>
<dbReference type="PANTHER" id="PTHR10424:SF81">
    <property type="entry name" value="ERVV2 PROTEIN"/>
    <property type="match status" value="1"/>
</dbReference>
<name>A0A401RDU5_CHIPU</name>
<dbReference type="OrthoDB" id="9950230at2759"/>
<keyword evidence="13" id="KW-0449">Lipoprotein</keyword>
<keyword evidence="4" id="KW-1032">Host cell membrane</keyword>
<dbReference type="STRING" id="137246.A0A401RDU5"/>
<evidence type="ECO:0000256" key="8">
    <source>
        <dbReference type="ARBA" id="ARBA00022989"/>
    </source>
</evidence>
<keyword evidence="10" id="KW-0564">Palmitate</keyword>
<evidence type="ECO:0000256" key="5">
    <source>
        <dbReference type="ARBA" id="ARBA00022581"/>
    </source>
</evidence>
<comment type="caution">
    <text evidence="15">The sequence shown here is derived from an EMBL/GenBank/DDBJ whole genome shotgun (WGS) entry which is preliminary data.</text>
</comment>
<evidence type="ECO:0000313" key="15">
    <source>
        <dbReference type="EMBL" id="GCC16320.1"/>
    </source>
</evidence>
<dbReference type="Proteomes" id="UP000287033">
    <property type="component" value="Unassembled WGS sequence"/>
</dbReference>
<keyword evidence="12" id="KW-0325">Glycoprotein</keyword>
<dbReference type="OMA" id="CTFISAN"/>
<dbReference type="InterPro" id="IPR018154">
    <property type="entry name" value="TLV/ENV_coat_polyprotein"/>
</dbReference>
<evidence type="ECO:0000256" key="11">
    <source>
        <dbReference type="ARBA" id="ARBA00023157"/>
    </source>
</evidence>
<protein>
    <submittedName>
        <fullName evidence="15">Uncharacterized protein</fullName>
    </submittedName>
</protein>
<reference evidence="15 16" key="1">
    <citation type="journal article" date="2018" name="Nat. Ecol. Evol.">
        <title>Shark genomes provide insights into elasmobranch evolution and the origin of vertebrates.</title>
        <authorList>
            <person name="Hara Y"/>
            <person name="Yamaguchi K"/>
            <person name="Onimaru K"/>
            <person name="Kadota M"/>
            <person name="Koyanagi M"/>
            <person name="Keeley SD"/>
            <person name="Tatsumi K"/>
            <person name="Tanaka K"/>
            <person name="Motone F"/>
            <person name="Kageyama Y"/>
            <person name="Nozu R"/>
            <person name="Adachi N"/>
            <person name="Nishimura O"/>
            <person name="Nakagawa R"/>
            <person name="Tanegashima C"/>
            <person name="Kiyatake I"/>
            <person name="Matsumoto R"/>
            <person name="Murakumo K"/>
            <person name="Nishida K"/>
            <person name="Terakita A"/>
            <person name="Kuratani S"/>
            <person name="Sato K"/>
            <person name="Hyodo S Kuraku.S."/>
        </authorList>
    </citation>
    <scope>NUCLEOTIDE SEQUENCE [LARGE SCALE GENOMIC DNA]</scope>
</reference>
<dbReference type="Gene3D" id="1.10.287.210">
    <property type="match status" value="1"/>
</dbReference>
<evidence type="ECO:0000256" key="13">
    <source>
        <dbReference type="ARBA" id="ARBA00023288"/>
    </source>
</evidence>
<dbReference type="EMBL" id="BEZZ01007586">
    <property type="protein sequence ID" value="GCC16320.1"/>
    <property type="molecule type" value="Genomic_DNA"/>
</dbReference>
<keyword evidence="11" id="KW-1015">Disulfide bond</keyword>
<evidence type="ECO:0000256" key="12">
    <source>
        <dbReference type="ARBA" id="ARBA00023180"/>
    </source>
</evidence>
<dbReference type="SUPFAM" id="SSF58069">
    <property type="entry name" value="Virus ectodomain"/>
    <property type="match status" value="1"/>
</dbReference>
<evidence type="ECO:0000313" key="16">
    <source>
        <dbReference type="Proteomes" id="UP000287033"/>
    </source>
</evidence>
<sequence>MLLHAVVISPHTQLDAMSQSALYRTKRRYVPDPTIRIDSIGQPRGIPNEFKARNEIAVGWEALIPTIEVSKNAEWINYIYYNQQRFLSYTDDVLVALGEQLDVTTTITWQSRQALDWILAEKGGVCVIFGEHCCAFILNNTSPGGSFTKAMERLTNLKQEVKDNAEFGHQAFDWLNTILGFWGAWFVTIGLIVGAVLLVVAFVFCCALPFIQSFLVRVTTRKLVVISATPGSAYSSDGTPPLYHYGLTTATVQGICP</sequence>
<gene>
    <name evidence="15" type="ORF">chiPu_0022408</name>
</gene>
<dbReference type="Pfam" id="PF00429">
    <property type="entry name" value="TLV_coat"/>
    <property type="match status" value="1"/>
</dbReference>
<evidence type="ECO:0000256" key="10">
    <source>
        <dbReference type="ARBA" id="ARBA00023139"/>
    </source>
</evidence>
<proteinExistence type="predicted"/>
<evidence type="ECO:0000256" key="1">
    <source>
        <dbReference type="ARBA" id="ARBA00004402"/>
    </source>
</evidence>
<keyword evidence="5" id="KW-0945">Host-virus interaction</keyword>
<keyword evidence="16" id="KW-1185">Reference proteome</keyword>
<evidence type="ECO:0000256" key="2">
    <source>
        <dbReference type="ARBA" id="ARBA00004531"/>
    </source>
</evidence>
<evidence type="ECO:0000256" key="4">
    <source>
        <dbReference type="ARBA" id="ARBA00022511"/>
    </source>
</evidence>
<evidence type="ECO:0000256" key="6">
    <source>
        <dbReference type="ARBA" id="ARBA00022692"/>
    </source>
</evidence>
<dbReference type="PANTHER" id="PTHR10424">
    <property type="entry name" value="VIRAL ENVELOPE PROTEIN"/>
    <property type="match status" value="1"/>
</dbReference>
<comment type="subcellular location">
    <subcellularLocation>
        <location evidence="1">Host cell membrane</location>
        <topology evidence="1">Single-pass type I membrane protein</topology>
    </subcellularLocation>
    <subcellularLocation>
        <location evidence="2">Host endomembrane system</location>
        <topology evidence="2">Peripheral membrane protein</topology>
    </subcellularLocation>
    <subcellularLocation>
        <location evidence="3">Virion membrane</location>
        <topology evidence="3">Single-pass type I membrane protein</topology>
    </subcellularLocation>
</comment>
<organism evidence="15 16">
    <name type="scientific">Chiloscyllium punctatum</name>
    <name type="common">Brownbanded bambooshark</name>
    <name type="synonym">Hemiscyllium punctatum</name>
    <dbReference type="NCBI Taxonomy" id="137246"/>
    <lineage>
        <taxon>Eukaryota</taxon>
        <taxon>Metazoa</taxon>
        <taxon>Chordata</taxon>
        <taxon>Craniata</taxon>
        <taxon>Vertebrata</taxon>
        <taxon>Chondrichthyes</taxon>
        <taxon>Elasmobranchii</taxon>
        <taxon>Galeomorphii</taxon>
        <taxon>Galeoidea</taxon>
        <taxon>Orectolobiformes</taxon>
        <taxon>Hemiscylliidae</taxon>
        <taxon>Chiloscyllium</taxon>
    </lineage>
</organism>
<evidence type="ECO:0000256" key="3">
    <source>
        <dbReference type="ARBA" id="ARBA00004563"/>
    </source>
</evidence>